<comment type="caution">
    <text evidence="1">The sequence shown here is derived from an EMBL/GenBank/DDBJ whole genome shotgun (WGS) entry which is preliminary data.</text>
</comment>
<dbReference type="Proteomes" id="UP001500064">
    <property type="component" value="Unassembled WGS sequence"/>
</dbReference>
<name>A0ABN2EQD5_9ACTN</name>
<evidence type="ECO:0000313" key="1">
    <source>
        <dbReference type="EMBL" id="GAA1614513.1"/>
    </source>
</evidence>
<reference evidence="1 2" key="1">
    <citation type="journal article" date="2019" name="Int. J. Syst. Evol. Microbiol.">
        <title>The Global Catalogue of Microorganisms (GCM) 10K type strain sequencing project: providing services to taxonomists for standard genome sequencing and annotation.</title>
        <authorList>
            <consortium name="The Broad Institute Genomics Platform"/>
            <consortium name="The Broad Institute Genome Sequencing Center for Infectious Disease"/>
            <person name="Wu L."/>
            <person name="Ma J."/>
        </authorList>
    </citation>
    <scope>NUCLEOTIDE SEQUENCE [LARGE SCALE GENOMIC DNA]</scope>
    <source>
        <strain evidence="1 2">JCM 13929</strain>
    </source>
</reference>
<keyword evidence="2" id="KW-1185">Reference proteome</keyword>
<dbReference type="EMBL" id="BAAAMU010000003">
    <property type="protein sequence ID" value="GAA1614513.1"/>
    <property type="molecule type" value="Genomic_DNA"/>
</dbReference>
<dbReference type="RefSeq" id="WP_346101507.1">
    <property type="nucleotide sequence ID" value="NZ_BAAAMU010000003.1"/>
</dbReference>
<proteinExistence type="predicted"/>
<organism evidence="1 2">
    <name type="scientific">Nonomuraea maheshkhaliensis</name>
    <dbReference type="NCBI Taxonomy" id="419590"/>
    <lineage>
        <taxon>Bacteria</taxon>
        <taxon>Bacillati</taxon>
        <taxon>Actinomycetota</taxon>
        <taxon>Actinomycetes</taxon>
        <taxon>Streptosporangiales</taxon>
        <taxon>Streptosporangiaceae</taxon>
        <taxon>Nonomuraea</taxon>
    </lineage>
</organism>
<gene>
    <name evidence="1" type="ORF">GCM10009733_008400</name>
</gene>
<evidence type="ECO:0000313" key="2">
    <source>
        <dbReference type="Proteomes" id="UP001500064"/>
    </source>
</evidence>
<sequence>MLIEQAEERGVGEYLLHFENAPEPMEVLRNVLVELAPDVRVYDTTGRRRGVVMPGRMLKPGDWVEFLEREPRWLHDFGLADRTFGVLVRGRVSQAQPTGGLTEVTLHDRAGRKIPLPASPPNAVRPWLRRVVRLDRQPTDSWVTPIADERTDERGFSLDSVNCEPGDDVEVSATVLATRYTGHGDGTRIASDELAANDGQPVPEGTQIVVCGTVRAHLGRVLHLTAATWRTEDGARAGAFRGPTPGNSGIVLTVRQPVARRPTAPTAWPEDEQINVAGRAERVAHRFCLDRAAVAAAAAARPYAARIATFSNELKDTDEADLDRFATGVWLALRGPRRGRKRDTAAQLVALDLAARRRGYCGPNRDYVEGRGRALLLLGKRHADATVQGVNDEQLRGLTDVLLALRERDVCEPPLLARALAEAARRRVQRPLSAMTRDELQAALAPLDPSLAEKTQRWRALLEDPGAARNDVNAVWKELDVTLMAQITQLDANGESGAAEWVHAAHAALQDWTCTLGSPTHAHAGPPTDDTE</sequence>
<accession>A0ABN2EQD5</accession>
<protein>
    <submittedName>
        <fullName evidence="1">Uncharacterized protein</fullName>
    </submittedName>
</protein>